<sequence>MAWPSLKSTLKLDFTIESIARENELGKLAVFALLHSPPYDIVPGIPRDRKYSVDTTLSWYKDPEESARRENGDQSLNAYSQSVLQLSGPTRYLAFASGDSGKSYGFADPDMHQFASSQLVKEQRPDVHFINAGNPVGPALLASASPDEKFYSCVAHDFQDELPLLVENAVMWRLECKSFLQETEGLKTPKGELFAIDVGKTESRADGMKSGGEPVSFEEFQGRLRHWTLPIVVKLTGGMSGSNFALRTDEAREECIKALEERLEQYRRPEHAPFTGDKVGVLIQELKDVEQSFCVNFCVPRNGDTFILGVAEQTLGDNLTWAGARIDYSAQCSLKQRFQPQILQLGAKMRDEGFVGIAGVDIICSPSDETGWLVDINPRINGSLILPACQTHFTNLGYNWATVAWLPFPGPPRILAQHLAKLQETRGLVLKAFSERADGNTIAMLIVGASGPEDLMNAQMELFPKLGQLEAERVASENGASQQ</sequence>
<dbReference type="PANTHER" id="PTHR37018:SF1">
    <property type="entry name" value="CULTURE SPECIFIC PROTEIN, PUTATIVE (AFU_ORTHOLOGUE AFUA_2G00130)-RELATED"/>
    <property type="match status" value="1"/>
</dbReference>
<dbReference type="OrthoDB" id="5946236at2759"/>
<dbReference type="InterPro" id="IPR053269">
    <property type="entry name" value="Asp-Met_ligase"/>
</dbReference>
<proteinExistence type="predicted"/>
<comment type="caution">
    <text evidence="1">The sequence shown here is derived from an EMBL/GenBank/DDBJ whole genome shotgun (WGS) entry which is preliminary data.</text>
</comment>
<name>A0A9N9UUE9_9HYPO</name>
<reference evidence="1" key="1">
    <citation type="submission" date="2021-10" db="EMBL/GenBank/DDBJ databases">
        <authorList>
            <person name="Piombo E."/>
        </authorList>
    </citation>
    <scope>NUCLEOTIDE SEQUENCE</scope>
</reference>
<gene>
    <name evidence="1" type="ORF">CBYS24578_00015254</name>
</gene>
<keyword evidence="2" id="KW-1185">Reference proteome</keyword>
<dbReference type="SUPFAM" id="SSF56059">
    <property type="entry name" value="Glutathione synthetase ATP-binding domain-like"/>
    <property type="match status" value="1"/>
</dbReference>
<accession>A0A9N9UUE9</accession>
<dbReference type="AlphaFoldDB" id="A0A9N9UUE9"/>
<evidence type="ECO:0008006" key="3">
    <source>
        <dbReference type="Google" id="ProtNLM"/>
    </source>
</evidence>
<evidence type="ECO:0000313" key="1">
    <source>
        <dbReference type="EMBL" id="CAG9998534.1"/>
    </source>
</evidence>
<protein>
    <recommendedName>
        <fullName evidence="3">ATP-grasp domain-containing protein</fullName>
    </recommendedName>
</protein>
<organism evidence="1 2">
    <name type="scientific">Clonostachys byssicola</name>
    <dbReference type="NCBI Taxonomy" id="160290"/>
    <lineage>
        <taxon>Eukaryota</taxon>
        <taxon>Fungi</taxon>
        <taxon>Dikarya</taxon>
        <taxon>Ascomycota</taxon>
        <taxon>Pezizomycotina</taxon>
        <taxon>Sordariomycetes</taxon>
        <taxon>Hypocreomycetidae</taxon>
        <taxon>Hypocreales</taxon>
        <taxon>Bionectriaceae</taxon>
        <taxon>Clonostachys</taxon>
    </lineage>
</organism>
<dbReference type="EMBL" id="CABFNO020001547">
    <property type="protein sequence ID" value="CAG9998534.1"/>
    <property type="molecule type" value="Genomic_DNA"/>
</dbReference>
<dbReference type="PANTHER" id="PTHR37018">
    <property type="entry name" value="CULTURE SPECIFIC PROTEIN, PUTATIVE (AFU_ORTHOLOGUE AFUA_2G00130)-RELATED"/>
    <property type="match status" value="1"/>
</dbReference>
<dbReference type="Proteomes" id="UP000754883">
    <property type="component" value="Unassembled WGS sequence"/>
</dbReference>
<dbReference type="Gene3D" id="3.30.470.20">
    <property type="entry name" value="ATP-grasp fold, B domain"/>
    <property type="match status" value="1"/>
</dbReference>
<evidence type="ECO:0000313" key="2">
    <source>
        <dbReference type="Proteomes" id="UP000754883"/>
    </source>
</evidence>